<organism evidence="3 4">
    <name type="scientific">Aspergillus fumigatus (strain CBS 144.89 / FGSC A1163 / CEA10)</name>
    <name type="common">Neosartorya fumigata</name>
    <dbReference type="NCBI Taxonomy" id="451804"/>
    <lineage>
        <taxon>Eukaryota</taxon>
        <taxon>Fungi</taxon>
        <taxon>Dikarya</taxon>
        <taxon>Ascomycota</taxon>
        <taxon>Pezizomycotina</taxon>
        <taxon>Eurotiomycetes</taxon>
        <taxon>Eurotiomycetidae</taxon>
        <taxon>Eurotiales</taxon>
        <taxon>Aspergillaceae</taxon>
        <taxon>Aspergillus</taxon>
        <taxon>Aspergillus subgen. Fumigati</taxon>
    </lineage>
</organism>
<dbReference type="PROSITE" id="PS51140">
    <property type="entry name" value="CUE"/>
    <property type="match status" value="1"/>
</dbReference>
<evidence type="ECO:0000259" key="2">
    <source>
        <dbReference type="PROSITE" id="PS51140"/>
    </source>
</evidence>
<dbReference type="PANTHER" id="PTHR21494:SF0">
    <property type="entry name" value="ACTIVATING SIGNAL COINTEGRATOR 1 COMPLEX SUBUNIT 2"/>
    <property type="match status" value="1"/>
</dbReference>
<dbReference type="OrthoDB" id="5577209at2759"/>
<dbReference type="SUPFAM" id="SSF46934">
    <property type="entry name" value="UBA-like"/>
    <property type="match status" value="1"/>
</dbReference>
<dbReference type="InterPro" id="IPR003892">
    <property type="entry name" value="CUE"/>
</dbReference>
<dbReference type="Proteomes" id="UP000001699">
    <property type="component" value="Unassembled WGS sequence"/>
</dbReference>
<evidence type="ECO:0000256" key="1">
    <source>
        <dbReference type="SAM" id="MobiDB-lite"/>
    </source>
</evidence>
<dbReference type="InterPro" id="IPR052586">
    <property type="entry name" value="ASCC2"/>
</dbReference>
<reference evidence="3 4" key="1">
    <citation type="journal article" date="2008" name="PLoS Genet.">
        <title>Genomic islands in the pathogenic filamentous fungus Aspergillus fumigatus.</title>
        <authorList>
            <person name="Fedorova N.D."/>
            <person name="Khaldi N."/>
            <person name="Joardar V.S."/>
            <person name="Maiti R."/>
            <person name="Amedeo P."/>
            <person name="Anderson M.J."/>
            <person name="Crabtree J."/>
            <person name="Silva J.C."/>
            <person name="Badger J.H."/>
            <person name="Albarraq A."/>
            <person name="Angiuoli S."/>
            <person name="Bussey H."/>
            <person name="Bowyer P."/>
            <person name="Cotty P.J."/>
            <person name="Dyer P.S."/>
            <person name="Egan A."/>
            <person name="Galens K."/>
            <person name="Fraser-Liggett C.M."/>
            <person name="Haas B.J."/>
            <person name="Inman J.M."/>
            <person name="Kent R."/>
            <person name="Lemieux S."/>
            <person name="Malavazi I."/>
            <person name="Orvis J."/>
            <person name="Roemer T."/>
            <person name="Ronning C.M."/>
            <person name="Sundaram J.P."/>
            <person name="Sutton G."/>
            <person name="Turner G."/>
            <person name="Venter J.C."/>
            <person name="White O.R."/>
            <person name="Whitty B.R."/>
            <person name="Youngman P."/>
            <person name="Wolfe K.H."/>
            <person name="Goldman G.H."/>
            <person name="Wortman J.R."/>
            <person name="Jiang B."/>
            <person name="Denning D.W."/>
            <person name="Nierman W.C."/>
        </authorList>
    </citation>
    <scope>NUCLEOTIDE SEQUENCE [LARGE SCALE GENOMIC DNA]</scope>
    <source>
        <strain evidence="4">CBS 144.89 / FGSC A1163 / CEA10</strain>
    </source>
</reference>
<protein>
    <submittedName>
        <fullName evidence="3">CUE domain protein, putative</fullName>
    </submittedName>
</protein>
<sequence>MSGAIMEKLPPLAPVPPPAVQRSISHEEWESFLDAWILLLGIRIEASDSVFKEVVSKDEYTRGFLSSFYQQLATTNAPELRTGTKARTLRKCCFLLTRRLLLEAPTSPSEMLEWNFLGAMCCCYPSSSALKRLLSETWGRHHEAITSSLEKAKSIVIKRLSVPNPSGNLEVTSDIRLLTILCSALPPCGQVLMAGSDFIDTLSDAYQSERRVDFHKVLVANVYVGLTSLLKGAKPNLSLLLDQLFGLKASAGVGTPTAKREPTILSDLICSSDLLARLERYLNMHPQKRGEDLLSSLRSYRDESKAFHHRYQKQRKKTDKGKGRVLDLPTAENMHVHKMSLVTQVQDLFPDLGSGYIVRLLDHYGDNPEAVVAHLLDDSLPPELQELDQSEQLPVSETSPRHDPLPPHATPPEIPSPAAPAPRKNIFDNDVDLAELARSADQARQGKLHFGRRDSDLTADTILADRSQHAVNKAAIMSALAAFDSDDDEHDDTYDVADVGGTVDGLTAVTDAEADADIRNRRAEDLDMTLFQAYKANPALFARDSATRRSQPRASLKRETGMTDEAIEGWSVMLARDPKRLAKLEDRFTMLAGAPGGALAQPELPSTAYRKPGPREDGESDSDTDQPSSASGGRGGPRRGGGRGGRRGGGGGRARRGGTNAGASGDQNPTVARQRKEENKASRANHNRRQQRARKIARGGGMPG</sequence>
<dbReference type="HOGENOM" id="CLU_026590_0_0_1"/>
<name>B0XTV4_ASPFC</name>
<dbReference type="InterPro" id="IPR009060">
    <property type="entry name" value="UBA-like_sf"/>
</dbReference>
<feature type="compositionally biased region" description="Low complexity" evidence="1">
    <location>
        <begin position="594"/>
        <end position="605"/>
    </location>
</feature>
<dbReference type="Pfam" id="PF02845">
    <property type="entry name" value="CUE"/>
    <property type="match status" value="1"/>
</dbReference>
<evidence type="ECO:0000313" key="4">
    <source>
        <dbReference type="Proteomes" id="UP000001699"/>
    </source>
</evidence>
<feature type="compositionally biased region" description="Pro residues" evidence="1">
    <location>
        <begin position="406"/>
        <end position="420"/>
    </location>
</feature>
<dbReference type="PhylomeDB" id="B0XTV4"/>
<feature type="region of interest" description="Disordered" evidence="1">
    <location>
        <begin position="594"/>
        <end position="704"/>
    </location>
</feature>
<dbReference type="Gene3D" id="1.10.8.10">
    <property type="entry name" value="DNA helicase RuvA subunit, C-terminal domain"/>
    <property type="match status" value="1"/>
</dbReference>
<dbReference type="VEuPathDB" id="FungiDB:AFUB_019220"/>
<dbReference type="GO" id="GO:0043130">
    <property type="term" value="F:ubiquitin binding"/>
    <property type="evidence" value="ECO:0007669"/>
    <property type="project" value="InterPro"/>
</dbReference>
<dbReference type="AlphaFoldDB" id="B0XTV4"/>
<gene>
    <name evidence="3" type="ORF">AFUB_019220</name>
</gene>
<dbReference type="SMART" id="SM00546">
    <property type="entry name" value="CUE"/>
    <property type="match status" value="1"/>
</dbReference>
<feature type="region of interest" description="Disordered" evidence="1">
    <location>
        <begin position="389"/>
        <end position="425"/>
    </location>
</feature>
<feature type="region of interest" description="Disordered" evidence="1">
    <location>
        <begin position="542"/>
        <end position="562"/>
    </location>
</feature>
<dbReference type="InterPro" id="IPR041800">
    <property type="entry name" value="ASCC2_CUE"/>
</dbReference>
<feature type="compositionally biased region" description="Basic residues" evidence="1">
    <location>
        <begin position="636"/>
        <end position="646"/>
    </location>
</feature>
<accession>B0XTV4</accession>
<dbReference type="PANTHER" id="PTHR21494">
    <property type="entry name" value="ACTIVATING SIGNAL COINTEGRATOR 1 COMPLEX SUBUNIT 2 ASC-1 COMPLEX SUBUNIT P100"/>
    <property type="match status" value="1"/>
</dbReference>
<dbReference type="EMBL" id="DS499595">
    <property type="protein sequence ID" value="EDP53876.1"/>
    <property type="molecule type" value="Genomic_DNA"/>
</dbReference>
<evidence type="ECO:0000313" key="3">
    <source>
        <dbReference type="EMBL" id="EDP53876.1"/>
    </source>
</evidence>
<feature type="domain" description="CUE" evidence="2">
    <location>
        <begin position="337"/>
        <end position="380"/>
    </location>
</feature>
<dbReference type="CDD" id="cd14364">
    <property type="entry name" value="CUE_ASCC2"/>
    <property type="match status" value="1"/>
</dbReference>
<proteinExistence type="predicted"/>
<feature type="compositionally biased region" description="Basic residues" evidence="1">
    <location>
        <begin position="683"/>
        <end position="697"/>
    </location>
</feature>
<keyword evidence="4" id="KW-1185">Reference proteome</keyword>